<dbReference type="PROSITE" id="PS01359">
    <property type="entry name" value="ZF_PHD_1"/>
    <property type="match status" value="1"/>
</dbReference>
<dbReference type="InterPro" id="IPR011335">
    <property type="entry name" value="Restrct_endonuc-II-like"/>
</dbReference>
<keyword evidence="2" id="KW-0863">Zinc-finger</keyword>
<evidence type="ECO:0000256" key="3">
    <source>
        <dbReference type="ARBA" id="ARBA00022833"/>
    </source>
</evidence>
<name>A0ABN8T0E0_9CNID</name>
<protein>
    <recommendedName>
        <fullName evidence="4">Zinc finger PHD-type domain-containing protein</fullName>
    </recommendedName>
</protein>
<dbReference type="PANTHER" id="PTHR47526">
    <property type="entry name" value="ATP-DEPENDENT DNA HELICASE"/>
    <property type="match status" value="1"/>
</dbReference>
<comment type="caution">
    <text evidence="5">The sequence shown here is derived from an EMBL/GenBank/DDBJ whole genome shotgun (WGS) entry which is preliminary data.</text>
</comment>
<gene>
    <name evidence="5" type="ORF">PEVE_00033382</name>
</gene>
<keyword evidence="1" id="KW-0479">Metal-binding</keyword>
<dbReference type="InterPro" id="IPR019786">
    <property type="entry name" value="Zinc_finger_PHD-type_CS"/>
</dbReference>
<reference evidence="5 6" key="1">
    <citation type="submission" date="2022-05" db="EMBL/GenBank/DDBJ databases">
        <authorList>
            <consortium name="Genoscope - CEA"/>
            <person name="William W."/>
        </authorList>
    </citation>
    <scope>NUCLEOTIDE SEQUENCE [LARGE SCALE GENOMIC DNA]</scope>
</reference>
<feature type="domain" description="Zinc finger PHD-type" evidence="4">
    <location>
        <begin position="440"/>
        <end position="484"/>
    </location>
</feature>
<dbReference type="Proteomes" id="UP001159427">
    <property type="component" value="Unassembled WGS sequence"/>
</dbReference>
<dbReference type="CDD" id="cd22343">
    <property type="entry name" value="PDDEXK_lambda_exonuclease-like"/>
    <property type="match status" value="1"/>
</dbReference>
<proteinExistence type="predicted"/>
<keyword evidence="3" id="KW-0862">Zinc</keyword>
<evidence type="ECO:0000313" key="6">
    <source>
        <dbReference type="Proteomes" id="UP001159427"/>
    </source>
</evidence>
<sequence>MNDPFVALWTITEHNGTVLFAHCVGCMAGQGECCSHIASVLFYIEAWNRINEKLTCTPVKCTWLLPTAVKEIAYAPIDDIDFRSAKKLKRNLDETINNLTTTKGSTGSHSSEVAKVAAPVPGDTELMNFYAELNSCKTKAAALSLIHPFSDAFVSKSRNVPTISDLFDKKYLDFEYHDLLKACEKISPKITDEEVRLIEEDTRSQSKGSTFYRHRAGRIGASISKAAWLVWEMEAPFDGLLQSLIKTICYPNIFTFSTEATKHGCKHESAAIEAYEKIMKEKHINFQVTKCGKFINKQYPWLHATPDFLCRCDYCGDGRGEVKCPYCLKDTDLEQFINKYNSCLKSENGDASLKREHAYYYQTQQQIFTTGKLYCDFVVCGFHEQIDLFCERILPDVSHWHSFVSKLNHFWRYCVLPEILGRWYTQKRSLSHSSPDPNSACFCRLATGGPVVTCTNQACPISTFHLSCLKITKVPSKWFCPLCQKTPAAKNEKSKCRQTIDILDEAFKLDFICTCKQKPLCSDKLLKCHNPFCQRGKFSHLLCLNFKRMPNNAMTTWECMVCKSGGKTEQSKKVVNDSIFQYI</sequence>
<evidence type="ECO:0000256" key="2">
    <source>
        <dbReference type="ARBA" id="ARBA00022771"/>
    </source>
</evidence>
<dbReference type="SUPFAM" id="SSF52980">
    <property type="entry name" value="Restriction endonuclease-like"/>
    <property type="match status" value="1"/>
</dbReference>
<dbReference type="SMART" id="SM00249">
    <property type="entry name" value="PHD"/>
    <property type="match status" value="2"/>
</dbReference>
<dbReference type="InterPro" id="IPR011011">
    <property type="entry name" value="Znf_FYVE_PHD"/>
</dbReference>
<dbReference type="SUPFAM" id="SSF57903">
    <property type="entry name" value="FYVE/PHD zinc finger"/>
    <property type="match status" value="1"/>
</dbReference>
<evidence type="ECO:0000256" key="1">
    <source>
        <dbReference type="ARBA" id="ARBA00022723"/>
    </source>
</evidence>
<dbReference type="EMBL" id="CALNXI010004966">
    <property type="protein sequence ID" value="CAH3196739.1"/>
    <property type="molecule type" value="Genomic_DNA"/>
</dbReference>
<accession>A0ABN8T0E0</accession>
<dbReference type="InterPro" id="IPR019080">
    <property type="entry name" value="YqaJ_viral_recombinase"/>
</dbReference>
<feature type="domain" description="Zinc finger PHD-type" evidence="4">
    <location>
        <begin position="512"/>
        <end position="563"/>
    </location>
</feature>
<dbReference type="Gene3D" id="3.30.40.10">
    <property type="entry name" value="Zinc/RING finger domain, C3HC4 (zinc finger)"/>
    <property type="match status" value="1"/>
</dbReference>
<dbReference type="Gene3D" id="3.90.320.10">
    <property type="match status" value="1"/>
</dbReference>
<keyword evidence="6" id="KW-1185">Reference proteome</keyword>
<evidence type="ECO:0000313" key="5">
    <source>
        <dbReference type="EMBL" id="CAH3196739.1"/>
    </source>
</evidence>
<dbReference type="Pfam" id="PF09588">
    <property type="entry name" value="YqaJ"/>
    <property type="match status" value="1"/>
</dbReference>
<dbReference type="InterPro" id="IPR001965">
    <property type="entry name" value="Znf_PHD"/>
</dbReference>
<evidence type="ECO:0000259" key="4">
    <source>
        <dbReference type="SMART" id="SM00249"/>
    </source>
</evidence>
<organism evidence="5 6">
    <name type="scientific">Porites evermanni</name>
    <dbReference type="NCBI Taxonomy" id="104178"/>
    <lineage>
        <taxon>Eukaryota</taxon>
        <taxon>Metazoa</taxon>
        <taxon>Cnidaria</taxon>
        <taxon>Anthozoa</taxon>
        <taxon>Hexacorallia</taxon>
        <taxon>Scleractinia</taxon>
        <taxon>Fungiina</taxon>
        <taxon>Poritidae</taxon>
        <taxon>Porites</taxon>
    </lineage>
</organism>
<dbReference type="InterPro" id="IPR011604">
    <property type="entry name" value="PDDEXK-like_dom_sf"/>
</dbReference>
<dbReference type="PANTHER" id="PTHR47526:SF3">
    <property type="entry name" value="PHD-TYPE DOMAIN-CONTAINING PROTEIN"/>
    <property type="match status" value="1"/>
</dbReference>
<dbReference type="InterPro" id="IPR013083">
    <property type="entry name" value="Znf_RING/FYVE/PHD"/>
</dbReference>